<keyword evidence="5" id="KW-0067">ATP-binding</keyword>
<dbReference type="RefSeq" id="XP_037143068.1">
    <property type="nucleotide sequence ID" value="XM_037287173.1"/>
</dbReference>
<dbReference type="EC" id="6.1.1.22" evidence="2"/>
<evidence type="ECO:0000313" key="12">
    <source>
        <dbReference type="Proteomes" id="UP000509704"/>
    </source>
</evidence>
<dbReference type="NCBIfam" id="NF003037">
    <property type="entry name" value="PRK03932.1"/>
    <property type="match status" value="1"/>
</dbReference>
<dbReference type="SUPFAM" id="SSF55681">
    <property type="entry name" value="Class II aaRS and biotin synthetases"/>
    <property type="match status" value="1"/>
</dbReference>
<dbReference type="Proteomes" id="UP000509704">
    <property type="component" value="Chromosome 2"/>
</dbReference>
<reference evidence="11 12" key="1">
    <citation type="submission" date="2020-07" db="EMBL/GenBank/DDBJ databases">
        <title>The yeast mating-type switching endonuclease HO is a domesticated member of an unorthodox homing genetic element family.</title>
        <authorList>
            <person name="Coughlan A.Y."/>
            <person name="Lombardi L."/>
            <person name="Braun-Galleani S."/>
            <person name="Martos A.R."/>
            <person name="Galeote V."/>
            <person name="Bigey F."/>
            <person name="Dequin S."/>
            <person name="Byrne K.P."/>
            <person name="Wolfe K.H."/>
        </authorList>
    </citation>
    <scope>NUCLEOTIDE SEQUENCE [LARGE SCALE GENOMIC DNA]</scope>
    <source>
        <strain evidence="11 12">NRRL Y-6702</strain>
    </source>
</reference>
<evidence type="ECO:0000256" key="4">
    <source>
        <dbReference type="ARBA" id="ARBA00022741"/>
    </source>
</evidence>
<dbReference type="InterPro" id="IPR002312">
    <property type="entry name" value="Asp/Asn-tRNA-synth_IIb"/>
</dbReference>
<dbReference type="Pfam" id="PF00152">
    <property type="entry name" value="tRNA-synt_2"/>
    <property type="match status" value="1"/>
</dbReference>
<dbReference type="PANTHER" id="PTHR22594">
    <property type="entry name" value="ASPARTYL/LYSYL-TRNA SYNTHETASE"/>
    <property type="match status" value="1"/>
</dbReference>
<evidence type="ECO:0000313" key="11">
    <source>
        <dbReference type="EMBL" id="QLG71340.1"/>
    </source>
</evidence>
<evidence type="ECO:0000259" key="10">
    <source>
        <dbReference type="PROSITE" id="PS50862"/>
    </source>
</evidence>
<dbReference type="OrthoDB" id="43906at2759"/>
<dbReference type="GO" id="GO:0004816">
    <property type="term" value="F:asparagine-tRNA ligase activity"/>
    <property type="evidence" value="ECO:0007669"/>
    <property type="project" value="UniProtKB-EC"/>
</dbReference>
<evidence type="ECO:0000256" key="9">
    <source>
        <dbReference type="ARBA" id="ARBA00068798"/>
    </source>
</evidence>
<dbReference type="PRINTS" id="PR01042">
    <property type="entry name" value="TRNASYNTHASP"/>
</dbReference>
<evidence type="ECO:0000256" key="5">
    <source>
        <dbReference type="ARBA" id="ARBA00022840"/>
    </source>
</evidence>
<dbReference type="Gene3D" id="2.40.50.140">
    <property type="entry name" value="Nucleic acid-binding proteins"/>
    <property type="match status" value="1"/>
</dbReference>
<keyword evidence="12" id="KW-1185">Reference proteome</keyword>
<dbReference type="AlphaFoldDB" id="A0A7H9AY45"/>
<dbReference type="GeneID" id="59235001"/>
<evidence type="ECO:0000256" key="8">
    <source>
        <dbReference type="ARBA" id="ARBA00029886"/>
    </source>
</evidence>
<name>A0A7H9AY45_ZYGMR</name>
<keyword evidence="6" id="KW-0648">Protein biosynthesis</keyword>
<gene>
    <name evidence="11" type="ORF">HG535_0B03800</name>
</gene>
<keyword evidence="7" id="KW-0030">Aminoacyl-tRNA synthetase</keyword>
<sequence>MLSFVRNYSILPKTIKSLSKEVSSSTNHVQHVKGWIKSVRLLKNIAFIDLQDGTCTDALKVCIPIENSKETEYVRRLKTGQSVSITNAQCKMTPEREQSFELKISEPLKSISIIGNVTLDYPLQKKAHSLSFLRTQPTLKHRSSYLSSLMRFRSHLELSLFNFFQEHDFTKVSPPVLTSSDCEGAGELFKVQSSSRDNDSYFGKPTYLTVSTQLHLEIMAMALSRCYTLTPCFRAERSDTNRHLSEFWMLESEISFVDSVLELTRFVEEMLKNSIKSCYEQKNELLPIITPDNSLTREEILKRWESLLHKAWATISYTEAIGILKKQHAMVPFPNYEPKWGESLQTEHEKWLAGEHFESPVFVTDYPRDCKAFYMKANSEELPGNETVACFDLLVPEMGEIVGGSMREDNYDSLSREMARRKMNSSGELTWYLKLRSEGTIPHGGFGLGLERLASYLFGSHNIKDAIPFHRSASGSIEL</sequence>
<dbReference type="EMBL" id="CP058605">
    <property type="protein sequence ID" value="QLG71340.1"/>
    <property type="molecule type" value="Genomic_DNA"/>
</dbReference>
<keyword evidence="4" id="KW-0547">Nucleotide-binding</keyword>
<evidence type="ECO:0000256" key="7">
    <source>
        <dbReference type="ARBA" id="ARBA00023146"/>
    </source>
</evidence>
<dbReference type="InterPro" id="IPR006195">
    <property type="entry name" value="aa-tRNA-synth_II"/>
</dbReference>
<proteinExistence type="inferred from homology"/>
<evidence type="ECO:0000256" key="6">
    <source>
        <dbReference type="ARBA" id="ARBA00022917"/>
    </source>
</evidence>
<evidence type="ECO:0000256" key="2">
    <source>
        <dbReference type="ARBA" id="ARBA00012816"/>
    </source>
</evidence>
<dbReference type="CDD" id="cd00776">
    <property type="entry name" value="AsxRS_core"/>
    <property type="match status" value="1"/>
</dbReference>
<organism evidence="11 12">
    <name type="scientific">Zygotorulaspora mrakii</name>
    <name type="common">Zygosaccharomyces mrakii</name>
    <dbReference type="NCBI Taxonomy" id="42260"/>
    <lineage>
        <taxon>Eukaryota</taxon>
        <taxon>Fungi</taxon>
        <taxon>Dikarya</taxon>
        <taxon>Ascomycota</taxon>
        <taxon>Saccharomycotina</taxon>
        <taxon>Saccharomycetes</taxon>
        <taxon>Saccharomycetales</taxon>
        <taxon>Saccharomycetaceae</taxon>
        <taxon>Zygotorulaspora</taxon>
    </lineage>
</organism>
<keyword evidence="3" id="KW-0436">Ligase</keyword>
<dbReference type="CDD" id="cd04318">
    <property type="entry name" value="EcAsnRS_like_N"/>
    <property type="match status" value="1"/>
</dbReference>
<dbReference type="InterPro" id="IPR004522">
    <property type="entry name" value="Asn-tRNA-ligase"/>
</dbReference>
<dbReference type="GO" id="GO:0005524">
    <property type="term" value="F:ATP binding"/>
    <property type="evidence" value="ECO:0007669"/>
    <property type="project" value="UniProtKB-KW"/>
</dbReference>
<evidence type="ECO:0000256" key="3">
    <source>
        <dbReference type="ARBA" id="ARBA00022598"/>
    </source>
</evidence>
<dbReference type="PANTHER" id="PTHR22594:SF34">
    <property type="entry name" value="ASPARAGINE--TRNA LIGASE, MITOCHONDRIAL-RELATED"/>
    <property type="match status" value="1"/>
</dbReference>
<dbReference type="InterPro" id="IPR012340">
    <property type="entry name" value="NA-bd_OB-fold"/>
</dbReference>
<dbReference type="FunFam" id="3.30.930.10:FF:000016">
    <property type="entry name" value="Asparagine--tRNA ligase"/>
    <property type="match status" value="1"/>
</dbReference>
<dbReference type="NCBIfam" id="TIGR00457">
    <property type="entry name" value="asnS"/>
    <property type="match status" value="1"/>
</dbReference>
<dbReference type="GO" id="GO:0005739">
    <property type="term" value="C:mitochondrion"/>
    <property type="evidence" value="ECO:0007669"/>
    <property type="project" value="TreeGrafter"/>
</dbReference>
<dbReference type="GO" id="GO:0006421">
    <property type="term" value="P:asparaginyl-tRNA aminoacylation"/>
    <property type="evidence" value="ECO:0007669"/>
    <property type="project" value="InterPro"/>
</dbReference>
<dbReference type="Gene3D" id="3.30.930.10">
    <property type="entry name" value="Bira Bifunctional Protein, Domain 2"/>
    <property type="match status" value="1"/>
</dbReference>
<dbReference type="SUPFAM" id="SSF50249">
    <property type="entry name" value="Nucleic acid-binding proteins"/>
    <property type="match status" value="1"/>
</dbReference>
<accession>A0A7H9AY45</accession>
<feature type="domain" description="Aminoacyl-transfer RNA synthetases class-II family profile" evidence="10">
    <location>
        <begin position="150"/>
        <end position="468"/>
    </location>
</feature>
<comment type="similarity">
    <text evidence="1">Belongs to the class-II aminoacyl-tRNA synthetase family.</text>
</comment>
<dbReference type="InterPro" id="IPR004364">
    <property type="entry name" value="Aa-tRNA-synt_II"/>
</dbReference>
<dbReference type="KEGG" id="zmk:HG535_0B03800"/>
<dbReference type="PROSITE" id="PS50862">
    <property type="entry name" value="AA_TRNA_LIGASE_II"/>
    <property type="match status" value="1"/>
</dbReference>
<dbReference type="InterPro" id="IPR045864">
    <property type="entry name" value="aa-tRNA-synth_II/BPL/LPL"/>
</dbReference>
<protein>
    <recommendedName>
        <fullName evidence="9">Asparagine--tRNA ligase, mitochondrial</fullName>
        <ecNumber evidence="2">6.1.1.22</ecNumber>
    </recommendedName>
    <alternativeName>
        <fullName evidence="8">Asparaginyl-tRNA synthetase</fullName>
    </alternativeName>
</protein>
<evidence type="ECO:0000256" key="1">
    <source>
        <dbReference type="ARBA" id="ARBA00008226"/>
    </source>
</evidence>